<organism evidence="1">
    <name type="scientific">marine sediment metagenome</name>
    <dbReference type="NCBI Taxonomy" id="412755"/>
    <lineage>
        <taxon>unclassified sequences</taxon>
        <taxon>metagenomes</taxon>
        <taxon>ecological metagenomes</taxon>
    </lineage>
</organism>
<evidence type="ECO:0000313" key="1">
    <source>
        <dbReference type="EMBL" id="KKN54929.1"/>
    </source>
</evidence>
<sequence length="229" mass="24039">MKISGSTSFSGQKIDDDLISSGSVRLQGNFECIGLRSSGAFRGGGDLTVHGDIRSSGAFRLASNLIGDGNAKFSGSTRVGGALMIRGALSNSGALRVGGKVECQEGVRFTGSSRVHGSVSSQKTIVIDGTARIEGGIKGGEVYIGHERLFSRKLLRQPYKVGGSILAKENVELIGTYVGGDVRGTDVKIGIGTEISGTVYYVNNIEIHNKAKINHGPIQITMNDLPNLK</sequence>
<name>A0A0F9RJK4_9ZZZZ</name>
<gene>
    <name evidence="1" type="ORF">LCGC14_0587510</name>
</gene>
<dbReference type="EMBL" id="LAZR01000907">
    <property type="protein sequence ID" value="KKN54929.1"/>
    <property type="molecule type" value="Genomic_DNA"/>
</dbReference>
<dbReference type="AlphaFoldDB" id="A0A0F9RJK4"/>
<accession>A0A0F9RJK4</accession>
<reference evidence="1" key="1">
    <citation type="journal article" date="2015" name="Nature">
        <title>Complex archaea that bridge the gap between prokaryotes and eukaryotes.</title>
        <authorList>
            <person name="Spang A."/>
            <person name="Saw J.H."/>
            <person name="Jorgensen S.L."/>
            <person name="Zaremba-Niedzwiedzka K."/>
            <person name="Martijn J."/>
            <person name="Lind A.E."/>
            <person name="van Eijk R."/>
            <person name="Schleper C."/>
            <person name="Guy L."/>
            <person name="Ettema T.J."/>
        </authorList>
    </citation>
    <scope>NUCLEOTIDE SEQUENCE</scope>
</reference>
<protein>
    <recommendedName>
        <fullName evidence="2">Polymer-forming cytoskeletal protein</fullName>
    </recommendedName>
</protein>
<evidence type="ECO:0008006" key="2">
    <source>
        <dbReference type="Google" id="ProtNLM"/>
    </source>
</evidence>
<proteinExistence type="predicted"/>
<comment type="caution">
    <text evidence="1">The sequence shown here is derived from an EMBL/GenBank/DDBJ whole genome shotgun (WGS) entry which is preliminary data.</text>
</comment>